<comment type="caution">
    <text evidence="4">The sequence shown here is derived from an EMBL/GenBank/DDBJ whole genome shotgun (WGS) entry which is preliminary data.</text>
</comment>
<evidence type="ECO:0000313" key="5">
    <source>
        <dbReference type="Proteomes" id="UP000092177"/>
    </source>
</evidence>
<evidence type="ECO:0000256" key="2">
    <source>
        <dbReference type="ARBA" id="ARBA00023002"/>
    </source>
</evidence>
<proteinExistence type="inferred from homology"/>
<dbReference type="Gene3D" id="3.40.50.720">
    <property type="entry name" value="NAD(P)-binding Rossmann-like Domain"/>
    <property type="match status" value="1"/>
</dbReference>
<accession>A0A1B7YVV6</accession>
<dbReference type="Gene3D" id="3.90.180.10">
    <property type="entry name" value="Medium-chain alcohol dehydrogenases, catalytic domain"/>
    <property type="match status" value="1"/>
</dbReference>
<organism evidence="4 5">
    <name type="scientific">Colletotrichum higginsianum (strain IMI 349063)</name>
    <name type="common">Crucifer anthracnose fungus</name>
    <dbReference type="NCBI Taxonomy" id="759273"/>
    <lineage>
        <taxon>Eukaryota</taxon>
        <taxon>Fungi</taxon>
        <taxon>Dikarya</taxon>
        <taxon>Ascomycota</taxon>
        <taxon>Pezizomycotina</taxon>
        <taxon>Sordariomycetes</taxon>
        <taxon>Hypocreomycetidae</taxon>
        <taxon>Glomerellales</taxon>
        <taxon>Glomerellaceae</taxon>
        <taxon>Colletotrichum</taxon>
        <taxon>Colletotrichum destructivum species complex</taxon>
    </lineage>
</organism>
<name>A0A1B7YVV6_COLHI</name>
<keyword evidence="2" id="KW-0560">Oxidoreductase</keyword>
<dbReference type="Proteomes" id="UP000092177">
    <property type="component" value="Chromosome 1"/>
</dbReference>
<dbReference type="GeneID" id="28860415"/>
<dbReference type="PANTHER" id="PTHR45348">
    <property type="entry name" value="HYPOTHETICAL OXIDOREDUCTASE (EUROFUNG)"/>
    <property type="match status" value="1"/>
</dbReference>
<dbReference type="InterPro" id="IPR036291">
    <property type="entry name" value="NAD(P)-bd_dom_sf"/>
</dbReference>
<dbReference type="InterPro" id="IPR011032">
    <property type="entry name" value="GroES-like_sf"/>
</dbReference>
<dbReference type="SMART" id="SM00829">
    <property type="entry name" value="PKS_ER"/>
    <property type="match status" value="1"/>
</dbReference>
<keyword evidence="5" id="KW-1185">Reference proteome</keyword>
<dbReference type="InterPro" id="IPR013154">
    <property type="entry name" value="ADH-like_N"/>
</dbReference>
<evidence type="ECO:0000256" key="1">
    <source>
        <dbReference type="ARBA" id="ARBA00008072"/>
    </source>
</evidence>
<feature type="domain" description="Enoyl reductase (ER)" evidence="3">
    <location>
        <begin position="8"/>
        <end position="351"/>
    </location>
</feature>
<dbReference type="SUPFAM" id="SSF50129">
    <property type="entry name" value="GroES-like"/>
    <property type="match status" value="1"/>
</dbReference>
<dbReference type="SUPFAM" id="SSF51735">
    <property type="entry name" value="NAD(P)-binding Rossmann-fold domains"/>
    <property type="match status" value="1"/>
</dbReference>
<dbReference type="InterPro" id="IPR047122">
    <property type="entry name" value="Trans-enoyl_RdTase-like"/>
</dbReference>
<dbReference type="Pfam" id="PF08240">
    <property type="entry name" value="ADH_N"/>
    <property type="match status" value="1"/>
</dbReference>
<evidence type="ECO:0000313" key="4">
    <source>
        <dbReference type="EMBL" id="OBR16153.1"/>
    </source>
</evidence>
<dbReference type="RefSeq" id="XP_018164670.1">
    <property type="nucleotide sequence ID" value="XM_018296308.1"/>
</dbReference>
<comment type="similarity">
    <text evidence="1">Belongs to the zinc-containing alcohol dehydrogenase family.</text>
</comment>
<dbReference type="CDD" id="cd08249">
    <property type="entry name" value="enoyl_reductase_like"/>
    <property type="match status" value="1"/>
</dbReference>
<reference evidence="5" key="1">
    <citation type="journal article" date="2017" name="BMC Genomics">
        <title>Gapless genome assembly of Colletotrichum higginsianum reveals chromosome structure and association of transposable elements with secondary metabolite gene clusters.</title>
        <authorList>
            <person name="Dallery J.-F."/>
            <person name="Lapalu N."/>
            <person name="Zampounis A."/>
            <person name="Pigne S."/>
            <person name="Luyten I."/>
            <person name="Amselem J."/>
            <person name="Wittenberg A.H.J."/>
            <person name="Zhou S."/>
            <person name="de Queiroz M.V."/>
            <person name="Robin G.P."/>
            <person name="Auger A."/>
            <person name="Hainaut M."/>
            <person name="Henrissat B."/>
            <person name="Kim K.-T."/>
            <person name="Lee Y.-H."/>
            <person name="Lespinet O."/>
            <person name="Schwartz D.C."/>
            <person name="Thon M.R."/>
            <person name="O'Connell R.J."/>
        </authorList>
    </citation>
    <scope>NUCLEOTIDE SEQUENCE [LARGE SCALE GENOMIC DNA]</scope>
    <source>
        <strain evidence="5">IMI 349063</strain>
    </source>
</reference>
<dbReference type="VEuPathDB" id="FungiDB:CH63R_01333"/>
<evidence type="ECO:0000259" key="3">
    <source>
        <dbReference type="SMART" id="SM00829"/>
    </source>
</evidence>
<dbReference type="InterPro" id="IPR013149">
    <property type="entry name" value="ADH-like_C"/>
</dbReference>
<dbReference type="PANTHER" id="PTHR45348:SF7">
    <property type="entry name" value="ZINC BINDING OXIDOREDUCTASE, PUTATIVE-RELATED"/>
    <property type="match status" value="1"/>
</dbReference>
<dbReference type="OrthoDB" id="10257049at2759"/>
<gene>
    <name evidence="4" type="ORF">CH63R_01333</name>
</gene>
<dbReference type="EMBL" id="LTAN01000001">
    <property type="protein sequence ID" value="OBR16153.1"/>
    <property type="molecule type" value="Genomic_DNA"/>
</dbReference>
<dbReference type="InterPro" id="IPR020843">
    <property type="entry name" value="ER"/>
</dbReference>
<dbReference type="AlphaFoldDB" id="A0A1B7YVV6"/>
<dbReference type="Pfam" id="PF00107">
    <property type="entry name" value="ADH_zinc_N"/>
    <property type="match status" value="1"/>
</dbReference>
<dbReference type="KEGG" id="chig:CH63R_01333"/>
<protein>
    <submittedName>
        <fullName evidence="4">Alcohol dehydrogenase</fullName>
    </submittedName>
</protein>
<dbReference type="GO" id="GO:0016651">
    <property type="term" value="F:oxidoreductase activity, acting on NAD(P)H"/>
    <property type="evidence" value="ECO:0007669"/>
    <property type="project" value="InterPro"/>
</dbReference>
<sequence>MSRSIYLGADGKLCIKQVTEARVPQKSQALVSVRYSGVNLCDLNFFHVGLSSYITGFEFAGTVEATGPDSTLRPGDVVVGLSPVSFPQPSSLGTHQDKAIVESDLSFKIPAGLPLTDAAGLVLVTQTAADALFNVLGHGLPAADVAGADATDRAILIWGGASSVGVAAIQLAKAAGFGHIFATASPKNHAVLQKLGATRCFDYNSAVVAEDIRAAAEELGLVLATAFDTVGHGLAGPGVDPQRTSPALVRRSLSAGVPEESLKLACTLPVPSDPAFGFCTSYRPAGSVGAMGSPQDPGFPVRSRKVMSYLLSTLERVPRHPNVTVVKGGEAGIKEIERVAHGGASLEKVVIEHPI</sequence>